<dbReference type="SUPFAM" id="SSF53335">
    <property type="entry name" value="S-adenosyl-L-methionine-dependent methyltransferases"/>
    <property type="match status" value="1"/>
</dbReference>
<evidence type="ECO:0000313" key="2">
    <source>
        <dbReference type="EMBL" id="KKR79518.1"/>
    </source>
</evidence>
<comment type="caution">
    <text evidence="2">The sequence shown here is derived from an EMBL/GenBank/DDBJ whole genome shotgun (WGS) entry which is preliminary data.</text>
</comment>
<evidence type="ECO:0000259" key="1">
    <source>
        <dbReference type="Pfam" id="PF08241"/>
    </source>
</evidence>
<evidence type="ECO:0000313" key="3">
    <source>
        <dbReference type="Proteomes" id="UP000034749"/>
    </source>
</evidence>
<accession>A0A0G0TRA8</accession>
<dbReference type="InterPro" id="IPR013216">
    <property type="entry name" value="Methyltransf_11"/>
</dbReference>
<proteinExistence type="predicted"/>
<dbReference type="InterPro" id="IPR029063">
    <property type="entry name" value="SAM-dependent_MTases_sf"/>
</dbReference>
<protein>
    <recommendedName>
        <fullName evidence="1">Methyltransferase type 11 domain-containing protein</fullName>
    </recommendedName>
</protein>
<dbReference type="EMBL" id="LBZW01000006">
    <property type="protein sequence ID" value="KKR79518.1"/>
    <property type="molecule type" value="Genomic_DNA"/>
</dbReference>
<dbReference type="Pfam" id="PF08241">
    <property type="entry name" value="Methyltransf_11"/>
    <property type="match status" value="1"/>
</dbReference>
<reference evidence="2 3" key="1">
    <citation type="journal article" date="2015" name="Nature">
        <title>rRNA introns, odd ribosomes, and small enigmatic genomes across a large radiation of phyla.</title>
        <authorList>
            <person name="Brown C.T."/>
            <person name="Hug L.A."/>
            <person name="Thomas B.C."/>
            <person name="Sharon I."/>
            <person name="Castelle C.J."/>
            <person name="Singh A."/>
            <person name="Wilkins M.J."/>
            <person name="Williams K.H."/>
            <person name="Banfield J.F."/>
        </authorList>
    </citation>
    <scope>NUCLEOTIDE SEQUENCE [LARGE SCALE GENOMIC DNA]</scope>
</reference>
<sequence>MKVAKLRENRKMGKLSFYNSVVDFTHIYIKFDKRAKPKFLFTLIADKIKKLLKGKLQTKKLLDVGGGRGVFAYYIKQCFPKMECTCIDIDKELIKVGRQHNKECTYILGDANHMDQLGSHEFDFVTFLGVLSGCDDFKTVFNECFRVCKKTGVIFIISAFNDYGVDRLVRYRYSHDTGPWKRCYNLFSKQSISKFLKPHPLVKKWKFERVFFPFDLPKQKDPIRSWTERDLSGNRIFKNGLGLEYHLDILSVFLK</sequence>
<name>A0A0G0TRA8_9BACT</name>
<dbReference type="Proteomes" id="UP000034749">
    <property type="component" value="Unassembled WGS sequence"/>
</dbReference>
<organism evidence="2 3">
    <name type="scientific">Candidatus Nomurabacteria bacterium GW2011_GWA2_40_9</name>
    <dbReference type="NCBI Taxonomy" id="1618734"/>
    <lineage>
        <taxon>Bacteria</taxon>
        <taxon>Candidatus Nomuraibacteriota</taxon>
    </lineage>
</organism>
<dbReference type="AlphaFoldDB" id="A0A0G0TRA8"/>
<gene>
    <name evidence="2" type="ORF">UU24_C0006G0012</name>
</gene>
<dbReference type="GO" id="GO:0008757">
    <property type="term" value="F:S-adenosylmethionine-dependent methyltransferase activity"/>
    <property type="evidence" value="ECO:0007669"/>
    <property type="project" value="InterPro"/>
</dbReference>
<feature type="domain" description="Methyltransferase type 11" evidence="1">
    <location>
        <begin position="62"/>
        <end position="156"/>
    </location>
</feature>
<dbReference type="CDD" id="cd02440">
    <property type="entry name" value="AdoMet_MTases"/>
    <property type="match status" value="1"/>
</dbReference>
<dbReference type="PANTHER" id="PTHR43591">
    <property type="entry name" value="METHYLTRANSFERASE"/>
    <property type="match status" value="1"/>
</dbReference>
<dbReference type="Gene3D" id="3.40.50.150">
    <property type="entry name" value="Vaccinia Virus protein VP39"/>
    <property type="match status" value="1"/>
</dbReference>